<sequence>PPTLPPPPNYQPYVKVIDSPYTSRFIAPVFNCPTYSCPICDTKFMLSGLTISDSYNYFVKSTPKETERIELIGMEKYRLIDDSITAHIPPEDDEDMIVLSSDDEEDQRIKKEEEAAAAAAEAARIFRIATLPPQVRPLYNAVYNNYPDNVLIGRTDLLDDEEVWGTPGNNSGDYYSHGSSWEDPVVLDD</sequence>
<dbReference type="STRING" id="619300.G3AE88"/>
<evidence type="ECO:0000313" key="3">
    <source>
        <dbReference type="Proteomes" id="UP000000709"/>
    </source>
</evidence>
<accession>G3AE88</accession>
<organism evidence="3">
    <name type="scientific">Spathaspora passalidarum (strain NRRL Y-27907 / 11-Y1)</name>
    <dbReference type="NCBI Taxonomy" id="619300"/>
    <lineage>
        <taxon>Eukaryota</taxon>
        <taxon>Fungi</taxon>
        <taxon>Dikarya</taxon>
        <taxon>Ascomycota</taxon>
        <taxon>Saccharomycotina</taxon>
        <taxon>Pichiomycetes</taxon>
        <taxon>Debaryomycetaceae</taxon>
        <taxon>Spathaspora</taxon>
    </lineage>
</organism>
<dbReference type="Proteomes" id="UP000000709">
    <property type="component" value="Unassembled WGS sequence"/>
</dbReference>
<dbReference type="OrthoDB" id="27975at2759"/>
<reference evidence="2 3" key="1">
    <citation type="journal article" date="2011" name="Proc. Natl. Acad. Sci. U.S.A.">
        <title>Comparative genomics of xylose-fermenting fungi for enhanced biofuel production.</title>
        <authorList>
            <person name="Wohlbach D.J."/>
            <person name="Kuo A."/>
            <person name="Sato T.K."/>
            <person name="Potts K.M."/>
            <person name="Salamov A.A."/>
            <person name="LaButti K.M."/>
            <person name="Sun H."/>
            <person name="Clum A."/>
            <person name="Pangilinan J.L."/>
            <person name="Lindquist E.A."/>
            <person name="Lucas S."/>
            <person name="Lapidus A."/>
            <person name="Jin M."/>
            <person name="Gunawan C."/>
            <person name="Balan V."/>
            <person name="Dale B.E."/>
            <person name="Jeffries T.W."/>
            <person name="Zinkel R."/>
            <person name="Barry K.W."/>
            <person name="Grigoriev I.V."/>
            <person name="Gasch A.P."/>
        </authorList>
    </citation>
    <scope>NUCLEOTIDE SEQUENCE [LARGE SCALE GENOMIC DNA]</scope>
    <source>
        <strain evidence="3">NRRL Y-27907 / 11-Y1</strain>
    </source>
</reference>
<dbReference type="InParanoid" id="G3AE88"/>
<proteinExistence type="predicted"/>
<keyword evidence="3" id="KW-1185">Reference proteome</keyword>
<feature type="compositionally biased region" description="Polar residues" evidence="1">
    <location>
        <begin position="167"/>
        <end position="179"/>
    </location>
</feature>
<evidence type="ECO:0000313" key="2">
    <source>
        <dbReference type="EMBL" id="EGW35622.1"/>
    </source>
</evidence>
<dbReference type="EMBL" id="GL996499">
    <property type="protein sequence ID" value="EGW35622.1"/>
    <property type="molecule type" value="Genomic_DNA"/>
</dbReference>
<protein>
    <submittedName>
        <fullName evidence="2">Uncharacterized protein</fullName>
    </submittedName>
</protein>
<feature type="non-terminal residue" evidence="2">
    <location>
        <position position="1"/>
    </location>
</feature>
<gene>
    <name evidence="2" type="ORF">SPAPADRAFT_58836</name>
</gene>
<dbReference type="HOGENOM" id="CLU_1437755_0_0_1"/>
<dbReference type="RefSeq" id="XP_007373034.1">
    <property type="nucleotide sequence ID" value="XM_007372972.1"/>
</dbReference>
<dbReference type="eggNOG" id="ENOG502T0I1">
    <property type="taxonomic scope" value="Eukaryota"/>
</dbReference>
<dbReference type="GeneID" id="18872635"/>
<feature type="region of interest" description="Disordered" evidence="1">
    <location>
        <begin position="163"/>
        <end position="189"/>
    </location>
</feature>
<evidence type="ECO:0000256" key="1">
    <source>
        <dbReference type="SAM" id="MobiDB-lite"/>
    </source>
</evidence>
<name>G3AE88_SPAPN</name>
<dbReference type="KEGG" id="spaa:SPAPADRAFT_58836"/>
<dbReference type="AlphaFoldDB" id="G3AE88"/>